<dbReference type="EMBL" id="FOVJ01000006">
    <property type="protein sequence ID" value="SFO02083.1"/>
    <property type="molecule type" value="Genomic_DNA"/>
</dbReference>
<proteinExistence type="predicted"/>
<evidence type="ECO:0000313" key="2">
    <source>
        <dbReference type="Proteomes" id="UP000183107"/>
    </source>
</evidence>
<sequence>MPDSENAAAVSLMAVNFTNVEQSVPFVFTRTGDYIEQLHGLDNFTIEQARRTC</sequence>
<dbReference type="Proteomes" id="UP000183107">
    <property type="component" value="Unassembled WGS sequence"/>
</dbReference>
<reference evidence="2" key="1">
    <citation type="submission" date="2016-10" db="EMBL/GenBank/DDBJ databases">
        <authorList>
            <person name="Varghese N."/>
        </authorList>
    </citation>
    <scope>NUCLEOTIDE SEQUENCE [LARGE SCALE GENOMIC DNA]</scope>
    <source>
        <strain evidence="2">Nsp8</strain>
    </source>
</reference>
<gene>
    <name evidence="1" type="ORF">SAMN05216386_2381</name>
</gene>
<dbReference type="AlphaFoldDB" id="A0A1I5DS93"/>
<accession>A0A1I5DS93</accession>
<protein>
    <submittedName>
        <fullName evidence="1">Uncharacterized protein</fullName>
    </submittedName>
</protein>
<organism evidence="1 2">
    <name type="scientific">Nitrosospira briensis</name>
    <dbReference type="NCBI Taxonomy" id="35799"/>
    <lineage>
        <taxon>Bacteria</taxon>
        <taxon>Pseudomonadati</taxon>
        <taxon>Pseudomonadota</taxon>
        <taxon>Betaproteobacteria</taxon>
        <taxon>Nitrosomonadales</taxon>
        <taxon>Nitrosomonadaceae</taxon>
        <taxon>Nitrosospira</taxon>
    </lineage>
</organism>
<keyword evidence="2" id="KW-1185">Reference proteome</keyword>
<dbReference type="RefSeq" id="WP_177186975.1">
    <property type="nucleotide sequence ID" value="NZ_FOVJ01000006.1"/>
</dbReference>
<evidence type="ECO:0000313" key="1">
    <source>
        <dbReference type="EMBL" id="SFO02083.1"/>
    </source>
</evidence>
<name>A0A1I5DS93_9PROT</name>